<evidence type="ECO:0000313" key="2">
    <source>
        <dbReference type="Proteomes" id="UP000663722"/>
    </source>
</evidence>
<reference evidence="1" key="1">
    <citation type="journal article" date="2021" name="Microb. Physiol.">
        <title>Proteogenomic Insights into the Physiology of Marine, Sulfate-Reducing, Filamentous Desulfonema limicola and Desulfonema magnum.</title>
        <authorList>
            <person name="Schnaars V."/>
            <person name="Wohlbrand L."/>
            <person name="Scheve S."/>
            <person name="Hinrichs C."/>
            <person name="Reinhardt R."/>
            <person name="Rabus R."/>
        </authorList>
    </citation>
    <scope>NUCLEOTIDE SEQUENCE</scope>
    <source>
        <strain evidence="1">4be13</strain>
    </source>
</reference>
<name>A0A975BUU9_9BACT</name>
<proteinExistence type="predicted"/>
<keyword evidence="2" id="KW-1185">Reference proteome</keyword>
<gene>
    <name evidence="1" type="ORF">dnm_079950</name>
</gene>
<organism evidence="1 2">
    <name type="scientific">Desulfonema magnum</name>
    <dbReference type="NCBI Taxonomy" id="45655"/>
    <lineage>
        <taxon>Bacteria</taxon>
        <taxon>Pseudomonadati</taxon>
        <taxon>Thermodesulfobacteriota</taxon>
        <taxon>Desulfobacteria</taxon>
        <taxon>Desulfobacterales</taxon>
        <taxon>Desulfococcaceae</taxon>
        <taxon>Desulfonema</taxon>
    </lineage>
</organism>
<sequence>MTEKSRNPFSADFKNPETVDSCFRRNDRKNLIIEYQQMEKALNDLVPTLCVTAIKLSFRSAKIIFRILAGKCFCHF</sequence>
<dbReference type="AlphaFoldDB" id="A0A975BUU9"/>
<dbReference type="KEGG" id="dmm:dnm_079950"/>
<dbReference type="EMBL" id="CP061800">
    <property type="protein sequence ID" value="QTA91922.1"/>
    <property type="molecule type" value="Genomic_DNA"/>
</dbReference>
<accession>A0A975BUU9</accession>
<evidence type="ECO:0000313" key="1">
    <source>
        <dbReference type="EMBL" id="QTA91922.1"/>
    </source>
</evidence>
<protein>
    <submittedName>
        <fullName evidence="1">Uncharacterized protein</fullName>
    </submittedName>
</protein>
<dbReference type="Proteomes" id="UP000663722">
    <property type="component" value="Chromosome"/>
</dbReference>